<evidence type="ECO:0000313" key="3">
    <source>
        <dbReference type="Proteomes" id="UP000253094"/>
    </source>
</evidence>
<feature type="compositionally biased region" description="Basic and acidic residues" evidence="1">
    <location>
        <begin position="115"/>
        <end position="146"/>
    </location>
</feature>
<dbReference type="EMBL" id="QOIL01000042">
    <property type="protein sequence ID" value="RCG17417.1"/>
    <property type="molecule type" value="Genomic_DNA"/>
</dbReference>
<proteinExistence type="predicted"/>
<feature type="region of interest" description="Disordered" evidence="1">
    <location>
        <begin position="83"/>
        <end position="146"/>
    </location>
</feature>
<evidence type="ECO:0000256" key="1">
    <source>
        <dbReference type="SAM" id="MobiDB-lite"/>
    </source>
</evidence>
<dbReference type="Proteomes" id="UP000253094">
    <property type="component" value="Unassembled WGS sequence"/>
</dbReference>
<dbReference type="OrthoDB" id="5125973at2"/>
<comment type="caution">
    <text evidence="2">The sequence shown here is derived from an EMBL/GenBank/DDBJ whole genome shotgun (WGS) entry which is preliminary data.</text>
</comment>
<gene>
    <name evidence="2" type="ORF">DQ384_39775</name>
</gene>
<name>A0A367EJ70_9ACTN</name>
<accession>A0A367EJ70</accession>
<keyword evidence="3" id="KW-1185">Reference proteome</keyword>
<evidence type="ECO:0000313" key="2">
    <source>
        <dbReference type="EMBL" id="RCG17417.1"/>
    </source>
</evidence>
<protein>
    <submittedName>
        <fullName evidence="2">Uncharacterized protein</fullName>
    </submittedName>
</protein>
<sequence length="146" mass="16419">MPKTRDIRVIHVRWGADAPPLPLGCRWCGHPPYAHDASSLPHRRHHQWEQPTLAQMRRRLDARRRAGLCASLPPVAAVRPLIAEPPATARRGRHARPGPATTQYERHFLGTAGGGRREPYQRGSDPSKHLSPELYRSEPYRRGAAA</sequence>
<reference evidence="2 3" key="1">
    <citation type="submission" date="2018-06" db="EMBL/GenBank/DDBJ databases">
        <title>Sphaerisporangium craniellae sp. nov., isolated from a marine sponge in the South China Sea.</title>
        <authorList>
            <person name="Li L."/>
        </authorList>
    </citation>
    <scope>NUCLEOTIDE SEQUENCE [LARGE SCALE GENOMIC DNA]</scope>
    <source>
        <strain evidence="2 3">CCTCC AA 208026</strain>
    </source>
</reference>
<organism evidence="2 3">
    <name type="scientific">Sphaerisporangium album</name>
    <dbReference type="NCBI Taxonomy" id="509200"/>
    <lineage>
        <taxon>Bacteria</taxon>
        <taxon>Bacillati</taxon>
        <taxon>Actinomycetota</taxon>
        <taxon>Actinomycetes</taxon>
        <taxon>Streptosporangiales</taxon>
        <taxon>Streptosporangiaceae</taxon>
        <taxon>Sphaerisporangium</taxon>
    </lineage>
</organism>
<dbReference type="AlphaFoldDB" id="A0A367EJ70"/>